<evidence type="ECO:0000256" key="1">
    <source>
        <dbReference type="ARBA" id="ARBA00007626"/>
    </source>
</evidence>
<dbReference type="Pfam" id="PF13041">
    <property type="entry name" value="PPR_2"/>
    <property type="match status" value="1"/>
</dbReference>
<dbReference type="Gene3D" id="1.25.40.10">
    <property type="entry name" value="Tetratricopeptide repeat domain"/>
    <property type="match status" value="3"/>
</dbReference>
<feature type="region of interest" description="Disordered" evidence="4">
    <location>
        <begin position="1"/>
        <end position="26"/>
    </location>
</feature>
<evidence type="ECO:0000313" key="5">
    <source>
        <dbReference type="EMBL" id="URD75094.1"/>
    </source>
</evidence>
<feature type="repeat" description="PPR" evidence="3">
    <location>
        <begin position="402"/>
        <end position="436"/>
    </location>
</feature>
<keyword evidence="2" id="KW-0677">Repeat</keyword>
<evidence type="ECO:0000313" key="6">
    <source>
        <dbReference type="Proteomes" id="UP001055439"/>
    </source>
</evidence>
<dbReference type="EMBL" id="CP097502">
    <property type="protein sequence ID" value="URD75094.1"/>
    <property type="molecule type" value="Genomic_DNA"/>
</dbReference>
<feature type="repeat" description="PPR" evidence="3">
    <location>
        <begin position="437"/>
        <end position="471"/>
    </location>
</feature>
<protein>
    <submittedName>
        <fullName evidence="5">PPR repeat</fullName>
    </submittedName>
</protein>
<dbReference type="InterPro" id="IPR011990">
    <property type="entry name" value="TPR-like_helical_dom_sf"/>
</dbReference>
<name>A0A9E7EDF0_9LILI</name>
<dbReference type="PANTHER" id="PTHR47939">
    <property type="entry name" value="MEMBRANE-ASSOCIATED SALT-INDUCIBLE PROTEIN-LIKE"/>
    <property type="match status" value="1"/>
</dbReference>
<feature type="repeat" description="PPR" evidence="3">
    <location>
        <begin position="367"/>
        <end position="401"/>
    </location>
</feature>
<dbReference type="InterPro" id="IPR002885">
    <property type="entry name" value="PPR_rpt"/>
</dbReference>
<evidence type="ECO:0000256" key="4">
    <source>
        <dbReference type="SAM" id="MobiDB-lite"/>
    </source>
</evidence>
<dbReference type="NCBIfam" id="TIGR00756">
    <property type="entry name" value="PPR"/>
    <property type="match status" value="5"/>
</dbReference>
<proteinExistence type="inferred from homology"/>
<dbReference type="OrthoDB" id="185373at2759"/>
<dbReference type="AlphaFoldDB" id="A0A9E7EDF0"/>
<comment type="similarity">
    <text evidence="1">Belongs to the PPR family. P subfamily.</text>
</comment>
<reference evidence="5" key="1">
    <citation type="submission" date="2022-05" db="EMBL/GenBank/DDBJ databases">
        <title>The Musa troglodytarum L. genome provides insights into the mechanism of non-climacteric behaviour and enrichment of carotenoids.</title>
        <authorList>
            <person name="Wang J."/>
        </authorList>
    </citation>
    <scope>NUCLEOTIDE SEQUENCE</scope>
    <source>
        <tissue evidence="5">Leaf</tissue>
    </source>
</reference>
<gene>
    <name evidence="5" type="ORF">MUK42_10186</name>
</gene>
<dbReference type="InterPro" id="IPR050667">
    <property type="entry name" value="PPR-containing_protein"/>
</dbReference>
<accession>A0A9E7EDF0</accession>
<evidence type="ECO:0000256" key="3">
    <source>
        <dbReference type="PROSITE-ProRule" id="PRU00708"/>
    </source>
</evidence>
<evidence type="ECO:0000256" key="2">
    <source>
        <dbReference type="ARBA" id="ARBA00022737"/>
    </source>
</evidence>
<feature type="repeat" description="PPR" evidence="3">
    <location>
        <begin position="332"/>
        <end position="366"/>
    </location>
</feature>
<sequence length="484" mass="55337">MGHQDPLVCGHNGHSNDEGSAPPTSRPRFPIVEAIACDRRSPPSEVLSPSFLSSLLLYFVTCKKPLETRPLIKIVILAAQNRPGKSARSQNRILNRLGYKTQHMDCKWLSQAVPYISHVDSRMVRISRCATSSLSKLNYMHDSDKLCMKRLDHKDWLAPNEMLKIFRNVRNPELIIHAFKKAARRIDYRPSEELYSLLIDRLAYSRKFAYVEDLLDKAKCEKCRLSDDFFYRLIKMYGNVANHPDKVIETLIKMPDFNCWPTVKTFNYVLNMLVNTRQFEVIHEVYLSAPRLGITLDTCCFNILIKGLCDCDKLDAAFSLLHEIPKQGCRPNATTYSTIMHYLCKHDKVSKALELCERMQKNGCHPDTITFNILISGLCKQGRVSEGMEFLKTMKLKGCYPNSGTYQALLYGLLGAKKFVEAKDFMGIMISEGVKPSYSSYKLIICGLCRENLLTDAELVLEQMVHQGFVPRMGTWKMILTCML</sequence>
<keyword evidence="6" id="KW-1185">Reference proteome</keyword>
<dbReference type="PROSITE" id="PS51375">
    <property type="entry name" value="PPR"/>
    <property type="match status" value="5"/>
</dbReference>
<feature type="repeat" description="PPR" evidence="3">
    <location>
        <begin position="297"/>
        <end position="331"/>
    </location>
</feature>
<organism evidence="5 6">
    <name type="scientific">Musa troglodytarum</name>
    <name type="common">fe'i banana</name>
    <dbReference type="NCBI Taxonomy" id="320322"/>
    <lineage>
        <taxon>Eukaryota</taxon>
        <taxon>Viridiplantae</taxon>
        <taxon>Streptophyta</taxon>
        <taxon>Embryophyta</taxon>
        <taxon>Tracheophyta</taxon>
        <taxon>Spermatophyta</taxon>
        <taxon>Magnoliopsida</taxon>
        <taxon>Liliopsida</taxon>
        <taxon>Zingiberales</taxon>
        <taxon>Musaceae</taxon>
        <taxon>Musa</taxon>
    </lineage>
</organism>
<dbReference type="PANTHER" id="PTHR47939:SF14">
    <property type="entry name" value="PENTATRICOPEPTIDE REPEAT-CONTAINING PROTEIN MITOCHONDRIAL"/>
    <property type="match status" value="1"/>
</dbReference>
<dbReference type="Pfam" id="PF12854">
    <property type="entry name" value="PPR_1"/>
    <property type="match status" value="2"/>
</dbReference>
<dbReference type="Proteomes" id="UP001055439">
    <property type="component" value="Chromosome 1"/>
</dbReference>